<keyword evidence="1" id="KW-0472">Membrane</keyword>
<proteinExistence type="predicted"/>
<keyword evidence="1" id="KW-0812">Transmembrane</keyword>
<keyword evidence="3" id="KW-1185">Reference proteome</keyword>
<dbReference type="STRING" id="1476583.DEIPH_ctg075orf0017"/>
<keyword evidence="1" id="KW-1133">Transmembrane helix</keyword>
<feature type="transmembrane region" description="Helical" evidence="1">
    <location>
        <begin position="52"/>
        <end position="74"/>
    </location>
</feature>
<feature type="transmembrane region" description="Helical" evidence="1">
    <location>
        <begin position="118"/>
        <end position="139"/>
    </location>
</feature>
<dbReference type="PATRIC" id="fig|1476583.3.peg.3204"/>
<evidence type="ECO:0000313" key="2">
    <source>
        <dbReference type="EMBL" id="EYB66782.1"/>
    </source>
</evidence>
<dbReference type="RefSeq" id="WP_034359997.1">
    <property type="nucleotide sequence ID" value="NZ_JHAC01000066.1"/>
</dbReference>
<protein>
    <submittedName>
        <fullName evidence="2">Uncharacterized protein</fullName>
    </submittedName>
</protein>
<feature type="transmembrane region" description="Helical" evidence="1">
    <location>
        <begin position="26"/>
        <end position="46"/>
    </location>
</feature>
<evidence type="ECO:0000256" key="1">
    <source>
        <dbReference type="SAM" id="Phobius"/>
    </source>
</evidence>
<organism evidence="2 3">
    <name type="scientific">Deinococcus phoenicis</name>
    <dbReference type="NCBI Taxonomy" id="1476583"/>
    <lineage>
        <taxon>Bacteria</taxon>
        <taxon>Thermotogati</taxon>
        <taxon>Deinococcota</taxon>
        <taxon>Deinococci</taxon>
        <taxon>Deinococcales</taxon>
        <taxon>Deinococcaceae</taxon>
        <taxon>Deinococcus</taxon>
    </lineage>
</organism>
<name>A0A016QLL9_9DEIO</name>
<reference evidence="2 3" key="1">
    <citation type="submission" date="2014-03" db="EMBL/GenBank/DDBJ databases">
        <title>Draft genome sequence of Deinococcus phoenicis 1P10ME.</title>
        <authorList>
            <person name="Stepanov V.G."/>
            <person name="Vaishampayan P."/>
            <person name="Venkateswaran K."/>
            <person name="Fox G.E."/>
        </authorList>
    </citation>
    <scope>NUCLEOTIDE SEQUENCE [LARGE SCALE GENOMIC DNA]</scope>
    <source>
        <strain evidence="2 3">1P10ME</strain>
    </source>
</reference>
<dbReference type="Proteomes" id="UP000020492">
    <property type="component" value="Unassembled WGS sequence"/>
</dbReference>
<feature type="transmembrane region" description="Helical" evidence="1">
    <location>
        <begin position="86"/>
        <end position="112"/>
    </location>
</feature>
<dbReference type="EMBL" id="JHAC01000066">
    <property type="protein sequence ID" value="EYB66782.1"/>
    <property type="molecule type" value="Genomic_DNA"/>
</dbReference>
<dbReference type="AlphaFoldDB" id="A0A016QLL9"/>
<accession>A0A016QLL9</accession>
<gene>
    <name evidence="2" type="ORF">DEIPH_ctg075orf0017</name>
</gene>
<comment type="caution">
    <text evidence="2">The sequence shown here is derived from an EMBL/GenBank/DDBJ whole genome shotgun (WGS) entry which is preliminary data.</text>
</comment>
<sequence length="147" mass="14898">MLDAFARELRAGTPADLTRAARRAQAAAFLALAVPGLPLGGLYLLTRPAPLAAVWVAALALLAALLALVALRLARRAARDPVQPPARTALAAAMQAGTAPAVPFLLGCAFLAQPAAVALLWGLAVCAYAAAWASVPGWVKAGATRAD</sequence>
<evidence type="ECO:0000313" key="3">
    <source>
        <dbReference type="Proteomes" id="UP000020492"/>
    </source>
</evidence>